<name>A0A397HXM9_9GLOM</name>
<dbReference type="GO" id="GO:0006635">
    <property type="term" value="P:fatty acid beta-oxidation"/>
    <property type="evidence" value="ECO:0007669"/>
    <property type="project" value="TreeGrafter"/>
</dbReference>
<dbReference type="PANTHER" id="PTHR18919:SF165">
    <property type="entry name" value="ACETYL-COA ACETYLTRANSFERASE"/>
    <property type="match status" value="1"/>
</dbReference>
<dbReference type="PIRSF" id="PIRSF000429">
    <property type="entry name" value="Ac-CoA_Ac_transf"/>
    <property type="match status" value="1"/>
</dbReference>
<evidence type="ECO:0000256" key="5">
    <source>
        <dbReference type="ARBA" id="ARBA00037924"/>
    </source>
</evidence>
<evidence type="ECO:0000256" key="2">
    <source>
        <dbReference type="ARBA" id="ARBA00012705"/>
    </source>
</evidence>
<dbReference type="PROSITE" id="PS00737">
    <property type="entry name" value="THIOLASE_2"/>
    <property type="match status" value="1"/>
</dbReference>
<evidence type="ECO:0000313" key="11">
    <source>
        <dbReference type="Proteomes" id="UP000266861"/>
    </source>
</evidence>
<dbReference type="InterPro" id="IPR020613">
    <property type="entry name" value="Thiolase_CS"/>
</dbReference>
<dbReference type="Pfam" id="PF00108">
    <property type="entry name" value="Thiolase_N"/>
    <property type="match status" value="1"/>
</dbReference>
<dbReference type="GO" id="GO:0005739">
    <property type="term" value="C:mitochondrion"/>
    <property type="evidence" value="ECO:0007669"/>
    <property type="project" value="TreeGrafter"/>
</dbReference>
<feature type="domain" description="Thiolase C-terminal" evidence="9">
    <location>
        <begin position="275"/>
        <end position="395"/>
    </location>
</feature>
<evidence type="ECO:0000259" key="9">
    <source>
        <dbReference type="Pfam" id="PF02803"/>
    </source>
</evidence>
<dbReference type="AlphaFoldDB" id="A0A397HXM9"/>
<feature type="active site" description="Acyl-thioester intermediate" evidence="6">
    <location>
        <position position="91"/>
    </location>
</feature>
<feature type="domain" description="Thiolase N-terminal" evidence="8">
    <location>
        <begin position="7"/>
        <end position="265"/>
    </location>
</feature>
<comment type="similarity">
    <text evidence="1 7">Belongs to the thiolase-like superfamily. Thiolase family.</text>
</comment>
<dbReference type="InterPro" id="IPR020610">
    <property type="entry name" value="Thiolase_AS"/>
</dbReference>
<feature type="active site" description="Proton acceptor" evidence="6">
    <location>
        <position position="384"/>
    </location>
</feature>
<gene>
    <name evidence="10" type="ORF">Glove_299g100</name>
</gene>
<dbReference type="PROSITE" id="PS00099">
    <property type="entry name" value="THIOLASE_3"/>
    <property type="match status" value="1"/>
</dbReference>
<evidence type="ECO:0000256" key="6">
    <source>
        <dbReference type="PIRSR" id="PIRSR000429-1"/>
    </source>
</evidence>
<dbReference type="STRING" id="1348612.A0A397HXM9"/>
<dbReference type="OrthoDB" id="5404651at2759"/>
<dbReference type="InterPro" id="IPR020616">
    <property type="entry name" value="Thiolase_N"/>
</dbReference>
<proteinExistence type="inferred from homology"/>
<comment type="caution">
    <text evidence="10">The sequence shown here is derived from an EMBL/GenBank/DDBJ whole genome shotgun (WGS) entry which is preliminary data.</text>
</comment>
<dbReference type="SUPFAM" id="SSF53901">
    <property type="entry name" value="Thiolase-like"/>
    <property type="match status" value="2"/>
</dbReference>
<keyword evidence="11" id="KW-1185">Reference proteome</keyword>
<dbReference type="NCBIfam" id="TIGR01930">
    <property type="entry name" value="AcCoA-C-Actrans"/>
    <property type="match status" value="1"/>
</dbReference>
<protein>
    <recommendedName>
        <fullName evidence="2">acetyl-CoA C-acetyltransferase</fullName>
        <ecNumber evidence="2">2.3.1.9</ecNumber>
    </recommendedName>
</protein>
<dbReference type="Proteomes" id="UP000266861">
    <property type="component" value="Unassembled WGS sequence"/>
</dbReference>
<dbReference type="InterPro" id="IPR002155">
    <property type="entry name" value="Thiolase"/>
</dbReference>
<evidence type="ECO:0000256" key="7">
    <source>
        <dbReference type="RuleBase" id="RU003557"/>
    </source>
</evidence>
<evidence type="ECO:0000256" key="4">
    <source>
        <dbReference type="ARBA" id="ARBA00023315"/>
    </source>
</evidence>
<evidence type="ECO:0000256" key="3">
    <source>
        <dbReference type="ARBA" id="ARBA00022679"/>
    </source>
</evidence>
<dbReference type="GO" id="GO:0003985">
    <property type="term" value="F:acetyl-CoA C-acetyltransferase activity"/>
    <property type="evidence" value="ECO:0007669"/>
    <property type="project" value="UniProtKB-EC"/>
</dbReference>
<comment type="pathway">
    <text evidence="5">Metabolic intermediate biosynthesis; (R)-mevalonate biosynthesis; (R)-mevalonate from acetyl-CoA: step 1/3.</text>
</comment>
<dbReference type="InterPro" id="IPR020615">
    <property type="entry name" value="Thiolase_acyl_enz_int_AS"/>
</dbReference>
<dbReference type="EC" id="2.3.1.9" evidence="2"/>
<dbReference type="EMBL" id="PQFF01000273">
    <property type="protein sequence ID" value="RHZ67762.1"/>
    <property type="molecule type" value="Genomic_DNA"/>
</dbReference>
<dbReference type="GO" id="GO:0006696">
    <property type="term" value="P:ergosterol biosynthetic process"/>
    <property type="evidence" value="ECO:0007669"/>
    <property type="project" value="TreeGrafter"/>
</dbReference>
<dbReference type="FunFam" id="3.40.47.10:FF:000007">
    <property type="entry name" value="acetyl-CoA acetyltransferase, mitochondrial"/>
    <property type="match status" value="1"/>
</dbReference>
<sequence>MSTQKDVYIAAYARTPIGGFNGSLASFSAIKLGSIAIEAALKKANLDPNKVEEVFFGNVLSANLGQNPARQVALGAGLPDTVVSTTVNKVCASAMKAVILGAQTIITGHADIVVAGGCESMTNAPYYVTKARFGSKYGDQTLVDGIVKDGLTDAYENYPMGIAAEECAVEHNISREEQDDFAISSYLRAQAAYSDDCYSDEIVPITVSGGRGKPDKVITQDDEITNLNAEKLRAVRPAFKSENGTVTAPNSSPLSDGAAAIVLISGEKAHELGIKIIAKISGWADAAQIPAKFSTAPSLAIPKALKNAGNIQISQVDYFEINEAFSVVAIANTKILGLPKEKVNVFGGAVAMGHPLGCSGARIICTLISVLKKKNGKIGVAGICNGGGGASAMVVSLME</sequence>
<evidence type="ECO:0000256" key="1">
    <source>
        <dbReference type="ARBA" id="ARBA00010982"/>
    </source>
</evidence>
<dbReference type="InterPro" id="IPR016039">
    <property type="entry name" value="Thiolase-like"/>
</dbReference>
<accession>A0A397HXM9</accession>
<dbReference type="PROSITE" id="PS00098">
    <property type="entry name" value="THIOLASE_1"/>
    <property type="match status" value="1"/>
</dbReference>
<dbReference type="InterPro" id="IPR020617">
    <property type="entry name" value="Thiolase_C"/>
</dbReference>
<organism evidence="10 11">
    <name type="scientific">Diversispora epigaea</name>
    <dbReference type="NCBI Taxonomy" id="1348612"/>
    <lineage>
        <taxon>Eukaryota</taxon>
        <taxon>Fungi</taxon>
        <taxon>Fungi incertae sedis</taxon>
        <taxon>Mucoromycota</taxon>
        <taxon>Glomeromycotina</taxon>
        <taxon>Glomeromycetes</taxon>
        <taxon>Diversisporales</taxon>
        <taxon>Diversisporaceae</taxon>
        <taxon>Diversispora</taxon>
    </lineage>
</organism>
<dbReference type="PANTHER" id="PTHR18919">
    <property type="entry name" value="ACETYL-COA C-ACYLTRANSFERASE"/>
    <property type="match status" value="1"/>
</dbReference>
<reference evidence="10 11" key="1">
    <citation type="submission" date="2018-08" db="EMBL/GenBank/DDBJ databases">
        <title>Genome and evolution of the arbuscular mycorrhizal fungus Diversispora epigaea (formerly Glomus versiforme) and its bacterial endosymbionts.</title>
        <authorList>
            <person name="Sun X."/>
            <person name="Fei Z."/>
            <person name="Harrison M."/>
        </authorList>
    </citation>
    <scope>NUCLEOTIDE SEQUENCE [LARGE SCALE GENOMIC DNA]</scope>
    <source>
        <strain evidence="10 11">IT104</strain>
    </source>
</reference>
<feature type="active site" description="Proton acceptor" evidence="6">
    <location>
        <position position="354"/>
    </location>
</feature>
<evidence type="ECO:0000313" key="10">
    <source>
        <dbReference type="EMBL" id="RHZ67762.1"/>
    </source>
</evidence>
<keyword evidence="3 7" id="KW-0808">Transferase</keyword>
<dbReference type="Pfam" id="PF02803">
    <property type="entry name" value="Thiolase_C"/>
    <property type="match status" value="1"/>
</dbReference>
<dbReference type="CDD" id="cd00751">
    <property type="entry name" value="thiolase"/>
    <property type="match status" value="1"/>
</dbReference>
<evidence type="ECO:0000259" key="8">
    <source>
        <dbReference type="Pfam" id="PF00108"/>
    </source>
</evidence>
<dbReference type="Gene3D" id="3.40.47.10">
    <property type="match status" value="1"/>
</dbReference>
<keyword evidence="4 7" id="KW-0012">Acyltransferase</keyword>